<dbReference type="InterPro" id="IPR032823">
    <property type="entry name" value="BCA_ABC_TP_C"/>
</dbReference>
<dbReference type="InterPro" id="IPR003593">
    <property type="entry name" value="AAA+_ATPase"/>
</dbReference>
<dbReference type="EC" id="3.6.3.-" evidence="5"/>
<dbReference type="GO" id="GO:0005524">
    <property type="term" value="F:ATP binding"/>
    <property type="evidence" value="ECO:0007669"/>
    <property type="project" value="UniProtKB-KW"/>
</dbReference>
<dbReference type="SMART" id="SM00382">
    <property type="entry name" value="AAA"/>
    <property type="match status" value="1"/>
</dbReference>
<protein>
    <submittedName>
        <fullName evidence="5">Lipopolysaccharide export system ATP-binding protein LptB</fullName>
        <ecNumber evidence="5">3.6.3.-</ecNumber>
    </submittedName>
</protein>
<organism evidence="5">
    <name type="scientific">uncultured organism</name>
    <dbReference type="NCBI Taxonomy" id="155900"/>
    <lineage>
        <taxon>unclassified sequences</taxon>
        <taxon>environmental samples</taxon>
    </lineage>
</organism>
<name>A0A5B8RE60_9ZZZZ</name>
<dbReference type="AlphaFoldDB" id="A0A5B8RE60"/>
<dbReference type="Pfam" id="PF12399">
    <property type="entry name" value="BCA_ABC_TP_C"/>
    <property type="match status" value="1"/>
</dbReference>
<dbReference type="Pfam" id="PF00005">
    <property type="entry name" value="ABC_tran"/>
    <property type="match status" value="1"/>
</dbReference>
<evidence type="ECO:0000313" key="5">
    <source>
        <dbReference type="EMBL" id="QEA05774.1"/>
    </source>
</evidence>
<feature type="domain" description="ABC transporter" evidence="4">
    <location>
        <begin position="12"/>
        <end position="253"/>
    </location>
</feature>
<accession>A0A5B8RE60</accession>
<keyword evidence="5" id="KW-0378">Hydrolase</keyword>
<dbReference type="SUPFAM" id="SSF52540">
    <property type="entry name" value="P-loop containing nucleoside triphosphate hydrolases"/>
    <property type="match status" value="1"/>
</dbReference>
<evidence type="ECO:0000259" key="4">
    <source>
        <dbReference type="PROSITE" id="PS50893"/>
    </source>
</evidence>
<dbReference type="GO" id="GO:0016887">
    <property type="term" value="F:ATP hydrolysis activity"/>
    <property type="evidence" value="ECO:0007669"/>
    <property type="project" value="InterPro"/>
</dbReference>
<sequence>MTEAQAAAVPTFEARALYKRFGGLQATDGLSLALERGRVHALIGPNGAGKTTALAQLSGELRPDEGSIHLDGRDVTALDMPARARLGIARSFQITAVFESFTVRENVALAVQSRARHHFHFFGNAARDRRLTDAADAALEQVGLADAGGHRVAALAHGQKRQLEIAMALATEPQVLLLDEPMAGMGAAESEVVASLLERLRARYAVLLIEHDMDVVFRLADTLSVLVGGRLIASGPPGEVRDDPDVQAAYLQESF</sequence>
<dbReference type="PANTHER" id="PTHR45772">
    <property type="entry name" value="CONSERVED COMPONENT OF ABC TRANSPORTER FOR NATURAL AMINO ACIDS-RELATED"/>
    <property type="match status" value="1"/>
</dbReference>
<dbReference type="CDD" id="cd03219">
    <property type="entry name" value="ABC_Mj1267_LivG_branched"/>
    <property type="match status" value="1"/>
</dbReference>
<dbReference type="PROSITE" id="PS50893">
    <property type="entry name" value="ABC_TRANSPORTER_2"/>
    <property type="match status" value="1"/>
</dbReference>
<dbReference type="InterPro" id="IPR003439">
    <property type="entry name" value="ABC_transporter-like_ATP-bd"/>
</dbReference>
<evidence type="ECO:0000256" key="1">
    <source>
        <dbReference type="ARBA" id="ARBA00022448"/>
    </source>
</evidence>
<gene>
    <name evidence="5" type="primary">lptB_5</name>
    <name evidence="5" type="ORF">KBTEX_02098</name>
</gene>
<reference evidence="5" key="1">
    <citation type="submission" date="2019-06" db="EMBL/GenBank/DDBJ databases">
        <authorList>
            <person name="Murdoch R.W."/>
            <person name="Fathepure B."/>
        </authorList>
    </citation>
    <scope>NUCLEOTIDE SEQUENCE</scope>
</reference>
<proteinExistence type="predicted"/>
<dbReference type="InterPro" id="IPR027417">
    <property type="entry name" value="P-loop_NTPase"/>
</dbReference>
<evidence type="ECO:0000256" key="3">
    <source>
        <dbReference type="ARBA" id="ARBA00022840"/>
    </source>
</evidence>
<keyword evidence="2" id="KW-0547">Nucleotide-binding</keyword>
<dbReference type="GO" id="GO:0005886">
    <property type="term" value="C:plasma membrane"/>
    <property type="evidence" value="ECO:0007669"/>
    <property type="project" value="TreeGrafter"/>
</dbReference>
<dbReference type="InterPro" id="IPR051120">
    <property type="entry name" value="ABC_AA/LPS_Transport"/>
</dbReference>
<dbReference type="Gene3D" id="3.40.50.300">
    <property type="entry name" value="P-loop containing nucleotide triphosphate hydrolases"/>
    <property type="match status" value="1"/>
</dbReference>
<evidence type="ECO:0000256" key="2">
    <source>
        <dbReference type="ARBA" id="ARBA00022741"/>
    </source>
</evidence>
<keyword evidence="3 5" id="KW-0067">ATP-binding</keyword>
<dbReference type="PANTHER" id="PTHR45772:SF2">
    <property type="entry name" value="ABC TRANSPORTER ATP-BINDING PROTEIN"/>
    <property type="match status" value="1"/>
</dbReference>
<dbReference type="EMBL" id="MN079110">
    <property type="protein sequence ID" value="QEA05774.1"/>
    <property type="molecule type" value="Genomic_DNA"/>
</dbReference>
<keyword evidence="1" id="KW-0813">Transport</keyword>